<name>A0ABR4E8F4_9PEZI</name>
<evidence type="ECO:0000313" key="3">
    <source>
        <dbReference type="Proteomes" id="UP001600888"/>
    </source>
</evidence>
<feature type="region of interest" description="Disordered" evidence="1">
    <location>
        <begin position="156"/>
        <end position="248"/>
    </location>
</feature>
<organism evidence="2 3">
    <name type="scientific">Diaporthe vaccinii</name>
    <dbReference type="NCBI Taxonomy" id="105482"/>
    <lineage>
        <taxon>Eukaryota</taxon>
        <taxon>Fungi</taxon>
        <taxon>Dikarya</taxon>
        <taxon>Ascomycota</taxon>
        <taxon>Pezizomycotina</taxon>
        <taxon>Sordariomycetes</taxon>
        <taxon>Sordariomycetidae</taxon>
        <taxon>Diaporthales</taxon>
        <taxon>Diaporthaceae</taxon>
        <taxon>Diaporthe</taxon>
        <taxon>Diaporthe eres species complex</taxon>
    </lineage>
</organism>
<feature type="region of interest" description="Disordered" evidence="1">
    <location>
        <begin position="29"/>
        <end position="109"/>
    </location>
</feature>
<evidence type="ECO:0000313" key="2">
    <source>
        <dbReference type="EMBL" id="KAL2278707.1"/>
    </source>
</evidence>
<feature type="compositionally biased region" description="Basic residues" evidence="1">
    <location>
        <begin position="218"/>
        <end position="230"/>
    </location>
</feature>
<evidence type="ECO:0000256" key="1">
    <source>
        <dbReference type="SAM" id="MobiDB-lite"/>
    </source>
</evidence>
<feature type="compositionally biased region" description="Basic and acidic residues" evidence="1">
    <location>
        <begin position="49"/>
        <end position="64"/>
    </location>
</feature>
<dbReference type="EMBL" id="JBAWTH010000084">
    <property type="protein sequence ID" value="KAL2278707.1"/>
    <property type="molecule type" value="Genomic_DNA"/>
</dbReference>
<dbReference type="Proteomes" id="UP001600888">
    <property type="component" value="Unassembled WGS sequence"/>
</dbReference>
<accession>A0ABR4E8F4</accession>
<comment type="caution">
    <text evidence="2">The sequence shown here is derived from an EMBL/GenBank/DDBJ whole genome shotgun (WGS) entry which is preliminary data.</text>
</comment>
<sequence>MQPTDLSGPRLAIAFRSVPMPRQAVRVVLGRSAKVPPTTRLRPFSTTPKRRDDDASKPPTRLDRSVAAASAIGAMSRPSQPSERPQGSSNAFTRQPVGSRNAANLPHTATLGSRLGANVISVRSLPKRDGGAKPLVRRVEFGRVEFGRVEFGRVEFGRDGAQSPQRPRSGPGGAGAVGGRFAPDPNRPRFARPGNQGRQGGHPASRLRATLGGGGRRPPPKRAGGMKKRRSGDDKKKERDEAANSGLNSLDEEVQAYVREQQVGGPERAYKPSVTLESLVGWGPAVATNTALGQADMAFRSVKVLGGGRGAGEEEQSFKIDDVKKWLVANKPIYFSNVEQKKAVIQTLSHEKRDKLVQKSMDAIVRAIQKKNGNNWGAFVGSFKEWAAKLESSEKGKQLGESLVKSNARPEDWLRAAAEASATAKLENMARKYKTQNTKNTREAIQKYVLKGEHPEVKYAEDVYGKLATYHAQGSTYTIADGVKFDERIKKLIKAPAAGQAARPA</sequence>
<feature type="compositionally biased region" description="Basic and acidic residues" evidence="1">
    <location>
        <begin position="231"/>
        <end position="242"/>
    </location>
</feature>
<keyword evidence="3" id="KW-1185">Reference proteome</keyword>
<gene>
    <name evidence="2" type="ORF">FJTKL_14265</name>
</gene>
<evidence type="ECO:0008006" key="4">
    <source>
        <dbReference type="Google" id="ProtNLM"/>
    </source>
</evidence>
<protein>
    <recommendedName>
        <fullName evidence="4">Chromatin target of PRMT1 protein C-terminal domain-containing protein</fullName>
    </recommendedName>
</protein>
<feature type="compositionally biased region" description="Polar residues" evidence="1">
    <location>
        <begin position="77"/>
        <end position="102"/>
    </location>
</feature>
<proteinExistence type="predicted"/>
<reference evidence="2 3" key="1">
    <citation type="submission" date="2024-03" db="EMBL/GenBank/DDBJ databases">
        <title>A high-quality draft genome sequence of Diaporthe vaccinii, a causative agent of upright dieback and viscid rot disease in cranberry plants.</title>
        <authorList>
            <person name="Sarrasin M."/>
            <person name="Lang B.F."/>
            <person name="Burger G."/>
        </authorList>
    </citation>
    <scope>NUCLEOTIDE SEQUENCE [LARGE SCALE GENOMIC DNA]</scope>
    <source>
        <strain evidence="2 3">IS7</strain>
    </source>
</reference>